<evidence type="ECO:0000256" key="5">
    <source>
        <dbReference type="ARBA" id="ARBA00023163"/>
    </source>
</evidence>
<dbReference type="Gene3D" id="1.10.10.10">
    <property type="entry name" value="Winged helix-like DNA-binding domain superfamily/Winged helix DNA-binding domain"/>
    <property type="match status" value="2"/>
</dbReference>
<sequence length="653" mass="79066">MKRNQVWKTELTKEAFELLQREPIKVMDLPIIKKSKPFPFRSPDWFFQKKEDFEISLRQQKKEYVFSMLHKRNQNFEMTFSPEEENILLSAYEKNTVRIFFFLCQNPSFAWQIQRYFFFFFERLESDSQNLFLSKMKQWMNLEIFQSHYRYHEMERFLPEANLWEMDALSLLQKEYLEKWKIKDNHEKIKMNSLGTHLPLISLFRRILQSYLLFYRLQPKISCSFLIRKSVFLEYFEKELLSEVLAQFKILHITESWTMHTVSFLRSYTKTQKDFLFQSHLRPFQPGLFYQVFLQFDPAFQKRSSPSFLSSSNSSSWTPLKIQHWFEQSFQFFLSNVLLFEQDPKRIQFVSEQIQSDLYRLFLTFFPMKSDFDQKPSLKERQWKESLLMNLCRYEIQKKKQTISNVEYLLKISKHLKYTIAQDHIRLVMSVAKNHKYRNMEMSDLLQEGLLGLTKAVERFELDRGYQFTTYATWWVHQALNRVTLNGNQMIPIPTHLQRKIHTILSTSSQLAKQLSREPYLEEIAQKLKIPVQKVYQFLQTSMFSTRLVSLDQKLGSNENRSYLHFLHTPNPRPNVQSRNEVESWIFSEFSPKMATLFKMMYGVGPFEKHSLEELSEFFSLSQKRMRFLYKEGMKKLQEMEKKIEERNGENWE</sequence>
<geneLocation type="mitochondrion" evidence="8"/>
<reference evidence="8" key="1">
    <citation type="journal article" date="2013" name="Genome Biol. Evol.">
        <title>Strikingly bacteria-like and gene-rich mitochondrial genomes throughout jakobid protists.</title>
        <authorList>
            <person name="Burger G."/>
            <person name="Gray M.W."/>
            <person name="Forget L."/>
            <person name="Lang B.F."/>
        </authorList>
    </citation>
    <scope>NUCLEOTIDE SEQUENCE</scope>
    <source>
        <strain evidence="8">ATCC PRA-185</strain>
    </source>
</reference>
<dbReference type="InterPro" id="IPR007624">
    <property type="entry name" value="RNA_pol_sigma70_r3"/>
</dbReference>
<protein>
    <submittedName>
        <fullName evidence="8">Sigma-like factor</fullName>
        <ecNumber evidence="8">2.7.7.6</ecNumber>
    </submittedName>
</protein>
<proteinExistence type="inferred from homology"/>
<evidence type="ECO:0000256" key="3">
    <source>
        <dbReference type="ARBA" id="ARBA00023082"/>
    </source>
</evidence>
<feature type="domain" description="RNA polymerase sigma-70 region 2" evidence="7">
    <location>
        <begin position="422"/>
        <end position="480"/>
    </location>
</feature>
<dbReference type="EC" id="2.7.7.6" evidence="8"/>
<dbReference type="SUPFAM" id="SSF88946">
    <property type="entry name" value="Sigma2 domain of RNA polymerase sigma factors"/>
    <property type="match status" value="1"/>
</dbReference>
<keyword evidence="8" id="KW-0808">Transferase</keyword>
<keyword evidence="3" id="KW-0731">Sigma factor</keyword>
<dbReference type="InterPro" id="IPR000943">
    <property type="entry name" value="RNA_pol_sigma70"/>
</dbReference>
<dbReference type="InterPro" id="IPR050239">
    <property type="entry name" value="Sigma-70_RNA_pol_init_factors"/>
</dbReference>
<dbReference type="InterPro" id="IPR013325">
    <property type="entry name" value="RNA_pol_sigma_r2"/>
</dbReference>
<keyword evidence="2" id="KW-0805">Transcription regulation</keyword>
<dbReference type="Gene3D" id="1.10.601.10">
    <property type="entry name" value="RNA Polymerase Primary Sigma Factor"/>
    <property type="match status" value="1"/>
</dbReference>
<keyword evidence="8" id="KW-0496">Mitochondrion</keyword>
<dbReference type="Pfam" id="PF04542">
    <property type="entry name" value="Sigma70_r2"/>
    <property type="match status" value="1"/>
</dbReference>
<dbReference type="InterPro" id="IPR007627">
    <property type="entry name" value="RNA_pol_sigma70_r2"/>
</dbReference>
<accession>M4Q9A1</accession>
<evidence type="ECO:0000259" key="6">
    <source>
        <dbReference type="Pfam" id="PF04539"/>
    </source>
</evidence>
<dbReference type="PANTHER" id="PTHR30603">
    <property type="entry name" value="RNA POLYMERASE SIGMA FACTOR RPO"/>
    <property type="match status" value="1"/>
</dbReference>
<keyword evidence="8" id="KW-0548">Nucleotidyltransferase</keyword>
<comment type="similarity">
    <text evidence="1">Belongs to the sigma-70 factor family.</text>
</comment>
<organism evidence="8">
    <name type="scientific">Andalucia godoyi</name>
    <name type="common">Flagellate</name>
    <dbReference type="NCBI Taxonomy" id="505711"/>
    <lineage>
        <taxon>Eukaryota</taxon>
        <taxon>Discoba</taxon>
        <taxon>Jakobida</taxon>
        <taxon>Andalucina</taxon>
        <taxon>Andaluciidae</taxon>
        <taxon>Andalucia</taxon>
    </lineage>
</organism>
<evidence type="ECO:0000256" key="2">
    <source>
        <dbReference type="ARBA" id="ARBA00023015"/>
    </source>
</evidence>
<dbReference type="GO" id="GO:0016987">
    <property type="term" value="F:sigma factor activity"/>
    <property type="evidence" value="ECO:0007669"/>
    <property type="project" value="UniProtKB-KW"/>
</dbReference>
<dbReference type="GO" id="GO:0006352">
    <property type="term" value="P:DNA-templated transcription initiation"/>
    <property type="evidence" value="ECO:0007669"/>
    <property type="project" value="InterPro"/>
</dbReference>
<feature type="domain" description="RNA polymerase sigma-70 region 3" evidence="6">
    <location>
        <begin position="500"/>
        <end position="573"/>
    </location>
</feature>
<dbReference type="AlphaFoldDB" id="M4Q9A1"/>
<gene>
    <name evidence="8" type="primary">rpoD</name>
</gene>
<keyword evidence="4" id="KW-0238">DNA-binding</keyword>
<dbReference type="PANTHER" id="PTHR30603:SF47">
    <property type="entry name" value="RNA POLYMERASE SIGMA FACTOR SIGD, CHLOROPLASTIC"/>
    <property type="match status" value="1"/>
</dbReference>
<name>M4Q9A1_ANDGO</name>
<dbReference type="SUPFAM" id="SSF88659">
    <property type="entry name" value="Sigma3 and sigma4 domains of RNA polymerase sigma factors"/>
    <property type="match status" value="2"/>
</dbReference>
<evidence type="ECO:0000256" key="1">
    <source>
        <dbReference type="ARBA" id="ARBA00007788"/>
    </source>
</evidence>
<dbReference type="PRINTS" id="PR00046">
    <property type="entry name" value="SIGMA70FCT"/>
</dbReference>
<evidence type="ECO:0000256" key="4">
    <source>
        <dbReference type="ARBA" id="ARBA00023125"/>
    </source>
</evidence>
<evidence type="ECO:0000313" key="8">
    <source>
        <dbReference type="EMBL" id="AGH23997.1"/>
    </source>
</evidence>
<dbReference type="InterPro" id="IPR013324">
    <property type="entry name" value="RNA_pol_sigma_r3/r4-like"/>
</dbReference>
<dbReference type="InterPro" id="IPR014284">
    <property type="entry name" value="RNA_pol_sigma-70_dom"/>
</dbReference>
<dbReference type="GO" id="GO:0003899">
    <property type="term" value="F:DNA-directed RNA polymerase activity"/>
    <property type="evidence" value="ECO:0007669"/>
    <property type="project" value="UniProtKB-EC"/>
</dbReference>
<dbReference type="EMBL" id="KC353352">
    <property type="protein sequence ID" value="AGH23997.1"/>
    <property type="molecule type" value="Genomic_DNA"/>
</dbReference>
<evidence type="ECO:0000259" key="7">
    <source>
        <dbReference type="Pfam" id="PF04542"/>
    </source>
</evidence>
<keyword evidence="5" id="KW-0804">Transcription</keyword>
<dbReference type="InterPro" id="IPR036388">
    <property type="entry name" value="WH-like_DNA-bd_sf"/>
</dbReference>
<dbReference type="Pfam" id="PF04539">
    <property type="entry name" value="Sigma70_r3"/>
    <property type="match status" value="1"/>
</dbReference>
<dbReference type="RefSeq" id="YP_007890503.1">
    <property type="nucleotide sequence ID" value="NC_021124.1"/>
</dbReference>
<dbReference type="GO" id="GO:0003677">
    <property type="term" value="F:DNA binding"/>
    <property type="evidence" value="ECO:0007669"/>
    <property type="project" value="UniProtKB-KW"/>
</dbReference>
<dbReference type="NCBIfam" id="TIGR02937">
    <property type="entry name" value="sigma70-ECF"/>
    <property type="match status" value="1"/>
</dbReference>
<dbReference type="GeneID" id="15332849"/>